<dbReference type="InterPro" id="IPR005939">
    <property type="entry name" value="BLH_phosphatase-like"/>
</dbReference>
<accession>A0A6N1VET1</accession>
<dbReference type="EMBL" id="CP054836">
    <property type="protein sequence ID" value="QKV19198.1"/>
    <property type="molecule type" value="Genomic_DNA"/>
</dbReference>
<dbReference type="AlphaFoldDB" id="A0A6N1VET1"/>
<organism evidence="2 3">
    <name type="scientific">Oricola thermophila</name>
    <dbReference type="NCBI Taxonomy" id="2742145"/>
    <lineage>
        <taxon>Bacteria</taxon>
        <taxon>Pseudomonadati</taxon>
        <taxon>Pseudomonadota</taxon>
        <taxon>Alphaproteobacteria</taxon>
        <taxon>Hyphomicrobiales</taxon>
        <taxon>Ahrensiaceae</taxon>
        <taxon>Oricola</taxon>
    </lineage>
</organism>
<dbReference type="RefSeq" id="WP_175277090.1">
    <property type="nucleotide sequence ID" value="NZ_CP054836.1"/>
</dbReference>
<gene>
    <name evidence="2" type="ORF">HTY61_12400</name>
</gene>
<evidence type="ECO:0000259" key="1">
    <source>
        <dbReference type="Pfam" id="PF04273"/>
    </source>
</evidence>
<dbReference type="GO" id="GO:0016787">
    <property type="term" value="F:hydrolase activity"/>
    <property type="evidence" value="ECO:0007669"/>
    <property type="project" value="InterPro"/>
</dbReference>
<dbReference type="SUPFAM" id="SSF52799">
    <property type="entry name" value="(Phosphotyrosine protein) phosphatases II"/>
    <property type="match status" value="1"/>
</dbReference>
<evidence type="ECO:0000313" key="3">
    <source>
        <dbReference type="Proteomes" id="UP000509367"/>
    </source>
</evidence>
<reference evidence="2 3" key="1">
    <citation type="submission" date="2020-06" db="EMBL/GenBank/DDBJ databases">
        <title>Oricola thermophila sp. nov. isolated from a tidal sediments.</title>
        <authorList>
            <person name="Kwon K.K."/>
            <person name="Yang S.-H."/>
            <person name="Park M.-J."/>
        </authorList>
    </citation>
    <scope>NUCLEOTIDE SEQUENCE [LARGE SCALE GENOMIC DNA]</scope>
    <source>
        <strain evidence="2 3">MEBiC13590</strain>
    </source>
</reference>
<name>A0A6N1VET1_9HYPH</name>
<proteinExistence type="predicted"/>
<dbReference type="Proteomes" id="UP000509367">
    <property type="component" value="Chromosome"/>
</dbReference>
<dbReference type="Pfam" id="PF04273">
    <property type="entry name" value="BLH_phosphatase"/>
    <property type="match status" value="1"/>
</dbReference>
<evidence type="ECO:0000313" key="2">
    <source>
        <dbReference type="EMBL" id="QKV19198.1"/>
    </source>
</evidence>
<keyword evidence="3" id="KW-1185">Reference proteome</keyword>
<dbReference type="KEGG" id="orm:HTY61_12400"/>
<dbReference type="Gene3D" id="3.90.190.10">
    <property type="entry name" value="Protein tyrosine phosphatase superfamily"/>
    <property type="match status" value="1"/>
</dbReference>
<feature type="domain" description="Beta-lactamase hydrolase-like protein phosphatase-like" evidence="1">
    <location>
        <begin position="12"/>
        <end position="114"/>
    </location>
</feature>
<protein>
    <submittedName>
        <fullName evidence="2">TIGR01244 family phosphatase</fullName>
    </submittedName>
</protein>
<dbReference type="InterPro" id="IPR029021">
    <property type="entry name" value="Prot-tyrosine_phosphatase-like"/>
</dbReference>
<dbReference type="NCBIfam" id="TIGR01244">
    <property type="entry name" value="TIGR01244 family sulfur transferase"/>
    <property type="match status" value="1"/>
</dbReference>
<sequence length="118" mass="12389">MSADTARLPAALRQVANGIFVSGQVLPEHVAALAEAGYTTIICNRPDHEAPGQPTAAEIEAEAGKQGIAFYFVPVGQAGITRDMVDTMQKALSEADGLVLAYCRSGARSAHMCTFARP</sequence>